<dbReference type="OMA" id="MMGRRNT"/>
<dbReference type="PANTHER" id="PTHR13510">
    <property type="entry name" value="FYVE-FINGER-CONTAINING RAB5 EFFECTOR PROTEIN RABENOSYN-5-RELATED"/>
    <property type="match status" value="1"/>
</dbReference>
<name>K3WAG4_GLOUD</name>
<dbReference type="HOGENOM" id="CLU_028945_0_0_1"/>
<dbReference type="eggNOG" id="ENOG502SU85">
    <property type="taxonomic scope" value="Eukaryota"/>
</dbReference>
<reference evidence="8" key="2">
    <citation type="submission" date="2010-04" db="EMBL/GenBank/DDBJ databases">
        <authorList>
            <person name="Buell R."/>
            <person name="Hamilton J."/>
            <person name="Hostetler J."/>
        </authorList>
    </citation>
    <scope>NUCLEOTIDE SEQUENCE [LARGE SCALE GENOMIC DNA]</scope>
    <source>
        <strain evidence="8">DAOM:BR144</strain>
    </source>
</reference>
<keyword evidence="3" id="KW-0862">Zinc</keyword>
<keyword evidence="1" id="KW-0479">Metal-binding</keyword>
<dbReference type="CDD" id="cd00065">
    <property type="entry name" value="FYVE_like_SF"/>
    <property type="match status" value="1"/>
</dbReference>
<dbReference type="PANTHER" id="PTHR13510:SF44">
    <property type="entry name" value="RABENOSYN-5"/>
    <property type="match status" value="1"/>
</dbReference>
<dbReference type="EMBL" id="GL376634">
    <property type="status" value="NOT_ANNOTATED_CDS"/>
    <property type="molecule type" value="Genomic_DNA"/>
</dbReference>
<evidence type="ECO:0000313" key="7">
    <source>
        <dbReference type="EnsemblProtists" id="PYU1_T001955"/>
    </source>
</evidence>
<sequence>MDPMELRFPLDEGLLPRLYPDTDTVSKWTQAAKTEITNVVLNRNSWYYRGDELKNAFKPVYEKESLKGYTRDAQQQQGKKEFLCQGHIQLPLDDISYGLYSETTFEQRSVQAQLFQEHFLDAAILHVAERQSSEDSFLFAGVKWAAYSLSGASAAPRDYIYFEYSCKTKDADGRDVIVQYTESPKLFRHQLEEQDMGLVRGNMFVINTFRLDGDNGTLCQSAGAFENSKSGSSRGTSRAIEQVFRSILNLVGLADARAIMNLGVLKKVPKAPAGNDKKVCFVCTKKFNMLTRARQNCRACGRYTCRHCIVGLKFFNETSLYSSTLPVTTEKFCLKCIMHSRQERQFGGTLSFSGNNNAVSLSMSSASVNSDSNTIGSFDVDYKSSSITSESDAFVHDVIAKLDAGGSSSFDMNDLRKKLNTAVEADDETTRAPRVKTASSSRLTSPVNYHLLEPVTAPQAPTQRTPLPTNTVTPPPTTGVAPDFIAFSNMAQSIAAQNTLLKKIHQEGQKMMGRRNTRTPSAHFVDSPPISPCGRKSFTADADRFEILEA</sequence>
<evidence type="ECO:0000259" key="6">
    <source>
        <dbReference type="PROSITE" id="PS50178"/>
    </source>
</evidence>
<dbReference type="VEuPathDB" id="FungiDB:PYU1_G001953"/>
<protein>
    <recommendedName>
        <fullName evidence="6">FYVE-type domain-containing protein</fullName>
    </recommendedName>
</protein>
<dbReference type="EnsemblProtists" id="PYU1_T001955">
    <property type="protein sequence ID" value="PYU1_T001955"/>
    <property type="gene ID" value="PYU1_G001953"/>
</dbReference>
<dbReference type="InterPro" id="IPR013083">
    <property type="entry name" value="Znf_RING/FYVE/PHD"/>
</dbReference>
<dbReference type="InterPro" id="IPR017455">
    <property type="entry name" value="Znf_FYVE-rel"/>
</dbReference>
<dbReference type="PROSITE" id="PS50178">
    <property type="entry name" value="ZF_FYVE"/>
    <property type="match status" value="1"/>
</dbReference>
<feature type="region of interest" description="Disordered" evidence="5">
    <location>
        <begin position="457"/>
        <end position="476"/>
    </location>
</feature>
<dbReference type="InParanoid" id="K3WAG4"/>
<dbReference type="Gene3D" id="3.30.40.10">
    <property type="entry name" value="Zinc/RING finger domain, C3HC4 (zinc finger)"/>
    <property type="match status" value="1"/>
</dbReference>
<dbReference type="GO" id="GO:0008270">
    <property type="term" value="F:zinc ion binding"/>
    <property type="evidence" value="ECO:0007669"/>
    <property type="project" value="UniProtKB-KW"/>
</dbReference>
<keyword evidence="8" id="KW-1185">Reference proteome</keyword>
<evidence type="ECO:0000256" key="3">
    <source>
        <dbReference type="ARBA" id="ARBA00022833"/>
    </source>
</evidence>
<dbReference type="STRING" id="431595.K3WAG4"/>
<evidence type="ECO:0000256" key="2">
    <source>
        <dbReference type="ARBA" id="ARBA00022771"/>
    </source>
</evidence>
<organism evidence="7 8">
    <name type="scientific">Globisporangium ultimum (strain ATCC 200006 / CBS 805.95 / DAOM BR144)</name>
    <name type="common">Pythium ultimum</name>
    <dbReference type="NCBI Taxonomy" id="431595"/>
    <lineage>
        <taxon>Eukaryota</taxon>
        <taxon>Sar</taxon>
        <taxon>Stramenopiles</taxon>
        <taxon>Oomycota</taxon>
        <taxon>Peronosporomycetes</taxon>
        <taxon>Pythiales</taxon>
        <taxon>Pythiaceae</taxon>
        <taxon>Globisporangium</taxon>
    </lineage>
</organism>
<evidence type="ECO:0000256" key="1">
    <source>
        <dbReference type="ARBA" id="ARBA00022723"/>
    </source>
</evidence>
<dbReference type="InterPro" id="IPR052727">
    <property type="entry name" value="Rab4/Rab5_effector"/>
</dbReference>
<evidence type="ECO:0000256" key="5">
    <source>
        <dbReference type="SAM" id="MobiDB-lite"/>
    </source>
</evidence>
<reference evidence="8" key="1">
    <citation type="journal article" date="2010" name="Genome Biol.">
        <title>Genome sequence of the necrotrophic plant pathogen Pythium ultimum reveals original pathogenicity mechanisms and effector repertoire.</title>
        <authorList>
            <person name="Levesque C.A."/>
            <person name="Brouwer H."/>
            <person name="Cano L."/>
            <person name="Hamilton J.P."/>
            <person name="Holt C."/>
            <person name="Huitema E."/>
            <person name="Raffaele S."/>
            <person name="Robideau G.P."/>
            <person name="Thines M."/>
            <person name="Win J."/>
            <person name="Zerillo M.M."/>
            <person name="Beakes G.W."/>
            <person name="Boore J.L."/>
            <person name="Busam D."/>
            <person name="Dumas B."/>
            <person name="Ferriera S."/>
            <person name="Fuerstenberg S.I."/>
            <person name="Gachon C.M."/>
            <person name="Gaulin E."/>
            <person name="Govers F."/>
            <person name="Grenville-Briggs L."/>
            <person name="Horner N."/>
            <person name="Hostetler J."/>
            <person name="Jiang R.H."/>
            <person name="Johnson J."/>
            <person name="Krajaejun T."/>
            <person name="Lin H."/>
            <person name="Meijer H.J."/>
            <person name="Moore B."/>
            <person name="Morris P."/>
            <person name="Phuntmart V."/>
            <person name="Puiu D."/>
            <person name="Shetty J."/>
            <person name="Stajich J.E."/>
            <person name="Tripathy S."/>
            <person name="Wawra S."/>
            <person name="van West P."/>
            <person name="Whitty B.R."/>
            <person name="Coutinho P.M."/>
            <person name="Henrissat B."/>
            <person name="Martin F."/>
            <person name="Thomas P.D."/>
            <person name="Tyler B.M."/>
            <person name="De Vries R.P."/>
            <person name="Kamoun S."/>
            <person name="Yandell M."/>
            <person name="Tisserat N."/>
            <person name="Buell C.R."/>
        </authorList>
    </citation>
    <scope>NUCLEOTIDE SEQUENCE</scope>
    <source>
        <strain evidence="8">DAOM:BR144</strain>
    </source>
</reference>
<dbReference type="SUPFAM" id="SSF57903">
    <property type="entry name" value="FYVE/PHD zinc finger"/>
    <property type="match status" value="1"/>
</dbReference>
<proteinExistence type="predicted"/>
<evidence type="ECO:0000256" key="4">
    <source>
        <dbReference type="PROSITE-ProRule" id="PRU00091"/>
    </source>
</evidence>
<dbReference type="InterPro" id="IPR011011">
    <property type="entry name" value="Znf_FYVE_PHD"/>
</dbReference>
<dbReference type="Proteomes" id="UP000019132">
    <property type="component" value="Unassembled WGS sequence"/>
</dbReference>
<feature type="domain" description="FYVE-type" evidence="6">
    <location>
        <begin position="274"/>
        <end position="341"/>
    </location>
</feature>
<accession>K3WAG4</accession>
<reference evidence="7" key="3">
    <citation type="submission" date="2015-02" db="UniProtKB">
        <authorList>
            <consortium name="EnsemblProtists"/>
        </authorList>
    </citation>
    <scope>IDENTIFICATION</scope>
    <source>
        <strain evidence="7">DAOM BR144</strain>
    </source>
</reference>
<dbReference type="AlphaFoldDB" id="K3WAG4"/>
<evidence type="ECO:0000313" key="8">
    <source>
        <dbReference type="Proteomes" id="UP000019132"/>
    </source>
</evidence>
<keyword evidence="2 4" id="KW-0863">Zinc-finger</keyword>